<keyword evidence="1" id="KW-0812">Transmembrane</keyword>
<feature type="transmembrane region" description="Helical" evidence="1">
    <location>
        <begin position="67"/>
        <end position="87"/>
    </location>
</feature>
<gene>
    <name evidence="3" type="ORF">GCM10010361_32520</name>
</gene>
<protein>
    <submittedName>
        <fullName evidence="3">DUF6234 family protein</fullName>
    </submittedName>
</protein>
<accession>A0ABN1A2E2</accession>
<name>A0ABN1A2E2_9ACTN</name>
<dbReference type="Proteomes" id="UP001500909">
    <property type="component" value="Unassembled WGS sequence"/>
</dbReference>
<keyword evidence="1" id="KW-0472">Membrane</keyword>
<proteinExistence type="predicted"/>
<keyword evidence="4" id="KW-1185">Reference proteome</keyword>
<dbReference type="EMBL" id="BAAABY010000023">
    <property type="protein sequence ID" value="GAA0465920.1"/>
    <property type="molecule type" value="Genomic_DNA"/>
</dbReference>
<feature type="domain" description="DUF6234" evidence="2">
    <location>
        <begin position="21"/>
        <end position="139"/>
    </location>
</feature>
<dbReference type="RefSeq" id="WP_346095624.1">
    <property type="nucleotide sequence ID" value="NZ_BAAABY010000023.1"/>
</dbReference>
<keyword evidence="1" id="KW-1133">Transmembrane helix</keyword>
<feature type="transmembrane region" description="Helical" evidence="1">
    <location>
        <begin position="28"/>
        <end position="52"/>
    </location>
</feature>
<dbReference type="Pfam" id="PF19747">
    <property type="entry name" value="DUF6234"/>
    <property type="match status" value="1"/>
</dbReference>
<organism evidence="3 4">
    <name type="scientific">Streptomyces olivaceiscleroticus</name>
    <dbReference type="NCBI Taxonomy" id="68245"/>
    <lineage>
        <taxon>Bacteria</taxon>
        <taxon>Bacillati</taxon>
        <taxon>Actinomycetota</taxon>
        <taxon>Actinomycetes</taxon>
        <taxon>Kitasatosporales</taxon>
        <taxon>Streptomycetaceae</taxon>
        <taxon>Streptomyces</taxon>
    </lineage>
</organism>
<evidence type="ECO:0000259" key="2">
    <source>
        <dbReference type="Pfam" id="PF19747"/>
    </source>
</evidence>
<reference evidence="3 4" key="1">
    <citation type="journal article" date="2019" name="Int. J. Syst. Evol. Microbiol.">
        <title>The Global Catalogue of Microorganisms (GCM) 10K type strain sequencing project: providing services to taxonomists for standard genome sequencing and annotation.</title>
        <authorList>
            <consortium name="The Broad Institute Genomics Platform"/>
            <consortium name="The Broad Institute Genome Sequencing Center for Infectious Disease"/>
            <person name="Wu L."/>
            <person name="Ma J."/>
        </authorList>
    </citation>
    <scope>NUCLEOTIDE SEQUENCE [LARGE SCALE GENOMIC DNA]</scope>
    <source>
        <strain evidence="3 4">JCM 4805</strain>
    </source>
</reference>
<comment type="caution">
    <text evidence="3">The sequence shown here is derived from an EMBL/GenBank/DDBJ whole genome shotgun (WGS) entry which is preliminary data.</text>
</comment>
<feature type="transmembrane region" description="Helical" evidence="1">
    <location>
        <begin position="94"/>
        <end position="117"/>
    </location>
</feature>
<evidence type="ECO:0000313" key="4">
    <source>
        <dbReference type="Proteomes" id="UP001500909"/>
    </source>
</evidence>
<evidence type="ECO:0000256" key="1">
    <source>
        <dbReference type="SAM" id="Phobius"/>
    </source>
</evidence>
<evidence type="ECO:0000313" key="3">
    <source>
        <dbReference type="EMBL" id="GAA0465920.1"/>
    </source>
</evidence>
<dbReference type="InterPro" id="IPR046201">
    <property type="entry name" value="DUF6234"/>
</dbReference>
<sequence length="143" mass="14779">MDLTIAPPAFDATTGPRKRDRANLGVDIAIGSCLLLLEVMAVVVIVGVWYVSGFNLDPQKTVEYDPLWGYLTAIAAVAAVAIVAALIAARAGALVTVFSQATMAVLITLLAAGGAMMEADHEAAVSTDANPCRHSPSAPWCIG</sequence>